<evidence type="ECO:0000256" key="1">
    <source>
        <dbReference type="SAM" id="Phobius"/>
    </source>
</evidence>
<organism evidence="2 3">
    <name type="scientific">Heliophilum fasciatum</name>
    <dbReference type="NCBI Taxonomy" id="35700"/>
    <lineage>
        <taxon>Bacteria</taxon>
        <taxon>Bacillati</taxon>
        <taxon>Bacillota</taxon>
        <taxon>Clostridia</taxon>
        <taxon>Eubacteriales</taxon>
        <taxon>Heliobacteriaceae</taxon>
        <taxon>Heliophilum</taxon>
    </lineage>
</organism>
<sequence length="103" mass="12510">MEEIKFTLSKEFQEFILQNERPWELMWVPCPRCGSRRVIFNAKSEGIMFILKFILWVVLIIFMGIIPGLICCYWYFKVNPFVTKDFLCRDCRLQWTKENMMPN</sequence>
<dbReference type="Proteomes" id="UP000294813">
    <property type="component" value="Unassembled WGS sequence"/>
</dbReference>
<protein>
    <recommendedName>
        <fullName evidence="4">LITAF domain-containing protein</fullName>
    </recommendedName>
</protein>
<reference evidence="2 3" key="1">
    <citation type="submission" date="2019-03" db="EMBL/GenBank/DDBJ databases">
        <title>Genomic Encyclopedia of Type Strains, Phase IV (KMG-IV): sequencing the most valuable type-strain genomes for metagenomic binning, comparative biology and taxonomic classification.</title>
        <authorList>
            <person name="Goeker M."/>
        </authorList>
    </citation>
    <scope>NUCLEOTIDE SEQUENCE [LARGE SCALE GENOMIC DNA]</scope>
    <source>
        <strain evidence="2 3">DSM 11170</strain>
    </source>
</reference>
<accession>A0A4R2RAF0</accession>
<evidence type="ECO:0000313" key="2">
    <source>
        <dbReference type="EMBL" id="TCP59693.1"/>
    </source>
</evidence>
<gene>
    <name evidence="2" type="ORF">EDD73_1513</name>
</gene>
<evidence type="ECO:0000313" key="3">
    <source>
        <dbReference type="Proteomes" id="UP000294813"/>
    </source>
</evidence>
<dbReference type="EMBL" id="SLXT01000051">
    <property type="protein sequence ID" value="TCP59693.1"/>
    <property type="molecule type" value="Genomic_DNA"/>
</dbReference>
<feature type="transmembrane region" description="Helical" evidence="1">
    <location>
        <begin position="53"/>
        <end position="76"/>
    </location>
</feature>
<name>A0A4R2RAF0_9FIRM</name>
<keyword evidence="1" id="KW-0812">Transmembrane</keyword>
<comment type="caution">
    <text evidence="2">The sequence shown here is derived from an EMBL/GenBank/DDBJ whole genome shotgun (WGS) entry which is preliminary data.</text>
</comment>
<evidence type="ECO:0008006" key="4">
    <source>
        <dbReference type="Google" id="ProtNLM"/>
    </source>
</evidence>
<keyword evidence="1" id="KW-1133">Transmembrane helix</keyword>
<keyword evidence="3" id="KW-1185">Reference proteome</keyword>
<keyword evidence="1" id="KW-0472">Membrane</keyword>
<proteinExistence type="predicted"/>
<dbReference type="AlphaFoldDB" id="A0A4R2RAF0"/>